<keyword evidence="7" id="KW-0326">Glycosidase</keyword>
<comment type="caution">
    <text evidence="12">The sequence shown here is derived from an EMBL/GenBank/DDBJ whole genome shotgun (WGS) entry which is preliminary data.</text>
</comment>
<dbReference type="EC" id="3.2.1.21" evidence="3"/>
<dbReference type="SUPFAM" id="SSF51445">
    <property type="entry name" value="(Trans)glycosidases"/>
    <property type="match status" value="1"/>
</dbReference>
<comment type="similarity">
    <text evidence="2">Belongs to the glycosyl hydrolase 1 family.</text>
</comment>
<feature type="binding site" evidence="10">
    <location>
        <begin position="399"/>
        <end position="400"/>
    </location>
    <ligand>
        <name>substrate</name>
    </ligand>
</feature>
<evidence type="ECO:0000256" key="1">
    <source>
        <dbReference type="ARBA" id="ARBA00000448"/>
    </source>
</evidence>
<evidence type="ECO:0000256" key="3">
    <source>
        <dbReference type="ARBA" id="ARBA00012744"/>
    </source>
</evidence>
<feature type="binding site" evidence="10">
    <location>
        <position position="392"/>
    </location>
    <ligand>
        <name>substrate</name>
    </ligand>
</feature>
<dbReference type="PANTHER" id="PTHR10353:SF36">
    <property type="entry name" value="LP05116P"/>
    <property type="match status" value="1"/>
</dbReference>
<dbReference type="PANTHER" id="PTHR10353">
    <property type="entry name" value="GLYCOSYL HYDROLASE"/>
    <property type="match status" value="1"/>
</dbReference>
<keyword evidence="4" id="KW-0378">Hydrolase</keyword>
<evidence type="ECO:0000313" key="13">
    <source>
        <dbReference type="Proteomes" id="UP000070284"/>
    </source>
</evidence>
<feature type="binding site" evidence="10">
    <location>
        <position position="19"/>
    </location>
    <ligand>
        <name>substrate</name>
    </ligand>
</feature>
<keyword evidence="8" id="KW-0624">Polysaccharide degradation</keyword>
<evidence type="ECO:0000256" key="8">
    <source>
        <dbReference type="ARBA" id="ARBA00023326"/>
    </source>
</evidence>
<keyword evidence="5" id="KW-0136">Cellulose degradation</keyword>
<dbReference type="PATRIC" id="fig|1698264.3.peg.188"/>
<feature type="active site" description="Nucleophile" evidence="9 11">
    <location>
        <position position="345"/>
    </location>
</feature>
<proteinExistence type="inferred from homology"/>
<evidence type="ECO:0000256" key="4">
    <source>
        <dbReference type="ARBA" id="ARBA00022801"/>
    </source>
</evidence>
<feature type="active site" description="Proton donor" evidence="9">
    <location>
        <position position="165"/>
    </location>
</feature>
<sequence length="444" mass="51204">MTENLPEDFTWGVSSAAYQVEGAWNEDGKGESIWDRFTHEPGNVENGDTGDVACDHYHRYEQDVALMEELGVDAYRFSVSWPRIIPDGNGEVNDQGLQFYGDLTEELLDAGIEPWICLYHWNLPQALQNEKGWANSKIVEDFERYAELLGEEFGGRVENWVILNEPWVVSNLGYLMGEHAPGVSDHERFLKASHNLQLAQGRAIETLREVNENFRIGTVLNLAPIHPASDDEKDKEAADRMDQYLNRWYLDPLFKGEYPPLASRLGLNPDPDDLEAIRQPVDFLGINYYTRQIVTHDPKKRLQSRQVERTSNTTEMGWEIYPAGLEELLLRLKEDYDDPILYVTENGAAFDDKLTKDGRVEDDDRIKFLRDYIEAAGRAKEKGADLQGYFVWTLMDNFEWAFGYSKKFGLIKVDFDTCERSPKKSYYWYRKTIENNGPVPPNEI</sequence>
<dbReference type="GO" id="GO:0030245">
    <property type="term" value="P:cellulose catabolic process"/>
    <property type="evidence" value="ECO:0007669"/>
    <property type="project" value="UniProtKB-KW"/>
</dbReference>
<feature type="binding site" evidence="10">
    <location>
        <position position="289"/>
    </location>
    <ligand>
        <name>substrate</name>
    </ligand>
</feature>
<dbReference type="InterPro" id="IPR017853">
    <property type="entry name" value="GH"/>
</dbReference>
<keyword evidence="6" id="KW-0119">Carbohydrate metabolism</keyword>
<dbReference type="InterPro" id="IPR001360">
    <property type="entry name" value="Glyco_hydro_1"/>
</dbReference>
<dbReference type="NCBIfam" id="TIGR03356">
    <property type="entry name" value="BGL"/>
    <property type="match status" value="1"/>
</dbReference>
<evidence type="ECO:0000256" key="10">
    <source>
        <dbReference type="PIRSR" id="PIRSR617736-2"/>
    </source>
</evidence>
<gene>
    <name evidence="12" type="ORF">AKJ65_06110</name>
</gene>
<dbReference type="PRINTS" id="PR00131">
    <property type="entry name" value="GLHYDRLASE1"/>
</dbReference>
<evidence type="ECO:0000256" key="6">
    <source>
        <dbReference type="ARBA" id="ARBA00023277"/>
    </source>
</evidence>
<accession>A0A133UHN6</accession>
<dbReference type="AlphaFoldDB" id="A0A133UHN6"/>
<evidence type="ECO:0000256" key="5">
    <source>
        <dbReference type="ARBA" id="ARBA00023001"/>
    </source>
</evidence>
<evidence type="ECO:0000256" key="11">
    <source>
        <dbReference type="PROSITE-ProRule" id="PRU10055"/>
    </source>
</evidence>
<dbReference type="Proteomes" id="UP000070284">
    <property type="component" value="Unassembled WGS sequence"/>
</dbReference>
<evidence type="ECO:0000313" key="12">
    <source>
        <dbReference type="EMBL" id="KXA93679.1"/>
    </source>
</evidence>
<evidence type="ECO:0000256" key="7">
    <source>
        <dbReference type="ARBA" id="ARBA00023295"/>
    </source>
</evidence>
<dbReference type="EMBL" id="LHXO01000103">
    <property type="protein sequence ID" value="KXA93679.1"/>
    <property type="molecule type" value="Genomic_DNA"/>
</dbReference>
<dbReference type="InterPro" id="IPR033132">
    <property type="entry name" value="GH_1_N_CS"/>
</dbReference>
<dbReference type="PROSITE" id="PS00572">
    <property type="entry name" value="GLYCOSYL_HYDROL_F1_1"/>
    <property type="match status" value="1"/>
</dbReference>
<dbReference type="FunFam" id="3.20.20.80:FF:000004">
    <property type="entry name" value="Beta-glucosidase 6-phospho-beta-glucosidase"/>
    <property type="match status" value="1"/>
</dbReference>
<feature type="binding site" evidence="10">
    <location>
        <position position="164"/>
    </location>
    <ligand>
        <name>substrate</name>
    </ligand>
</feature>
<evidence type="ECO:0000256" key="9">
    <source>
        <dbReference type="PIRSR" id="PIRSR617736-1"/>
    </source>
</evidence>
<dbReference type="Pfam" id="PF00232">
    <property type="entry name" value="Glyco_hydro_1"/>
    <property type="match status" value="1"/>
</dbReference>
<organism evidence="12 13">
    <name type="scientific">candidate division MSBL1 archaeon SCGC-AAA259E19</name>
    <dbReference type="NCBI Taxonomy" id="1698264"/>
    <lineage>
        <taxon>Archaea</taxon>
        <taxon>Methanobacteriati</taxon>
        <taxon>Methanobacteriota</taxon>
        <taxon>candidate division MSBL1</taxon>
    </lineage>
</organism>
<keyword evidence="13" id="KW-1185">Reference proteome</keyword>
<feature type="binding site" evidence="10">
    <location>
        <position position="120"/>
    </location>
    <ligand>
        <name>substrate</name>
    </ligand>
</feature>
<dbReference type="GO" id="GO:0008422">
    <property type="term" value="F:beta-glucosidase activity"/>
    <property type="evidence" value="ECO:0007669"/>
    <property type="project" value="UniProtKB-EC"/>
</dbReference>
<reference evidence="12 13" key="1">
    <citation type="journal article" date="2016" name="Sci. Rep.">
        <title>Metabolic traits of an uncultured archaeal lineage -MSBL1- from brine pools of the Red Sea.</title>
        <authorList>
            <person name="Mwirichia R."/>
            <person name="Alam I."/>
            <person name="Rashid M."/>
            <person name="Vinu M."/>
            <person name="Ba-Alawi W."/>
            <person name="Anthony Kamau A."/>
            <person name="Kamanda Ngugi D."/>
            <person name="Goker M."/>
            <person name="Klenk H.P."/>
            <person name="Bajic V."/>
            <person name="Stingl U."/>
        </authorList>
    </citation>
    <scope>NUCLEOTIDE SEQUENCE [LARGE SCALE GENOMIC DNA]</scope>
    <source>
        <strain evidence="12">SCGC-AAA259E19</strain>
    </source>
</reference>
<name>A0A133UHN6_9EURY</name>
<protein>
    <recommendedName>
        <fullName evidence="3">beta-glucosidase</fullName>
        <ecNumber evidence="3">3.2.1.21</ecNumber>
    </recommendedName>
</protein>
<dbReference type="GO" id="GO:0005829">
    <property type="term" value="C:cytosol"/>
    <property type="evidence" value="ECO:0007669"/>
    <property type="project" value="TreeGrafter"/>
</dbReference>
<evidence type="ECO:0000256" key="2">
    <source>
        <dbReference type="ARBA" id="ARBA00010838"/>
    </source>
</evidence>
<dbReference type="InterPro" id="IPR018120">
    <property type="entry name" value="Glyco_hydro_1_AS"/>
</dbReference>
<dbReference type="InterPro" id="IPR017736">
    <property type="entry name" value="Glyco_hydro_1_beta-glucosidase"/>
</dbReference>
<dbReference type="PROSITE" id="PS00653">
    <property type="entry name" value="GLYCOSYL_HYDROL_F1_2"/>
    <property type="match status" value="1"/>
</dbReference>
<dbReference type="Gene3D" id="3.20.20.80">
    <property type="entry name" value="Glycosidases"/>
    <property type="match status" value="1"/>
</dbReference>
<comment type="catalytic activity">
    <reaction evidence="1">
        <text>Hydrolysis of terminal, non-reducing beta-D-glucosyl residues with release of beta-D-glucose.</text>
        <dbReference type="EC" id="3.2.1.21"/>
    </reaction>
</comment>